<dbReference type="EMBL" id="CP043909">
    <property type="protein sequence ID" value="QER39989.1"/>
    <property type="molecule type" value="Genomic_DNA"/>
</dbReference>
<evidence type="ECO:0000313" key="2">
    <source>
        <dbReference type="Proteomes" id="UP000325177"/>
    </source>
</evidence>
<name>A0A5P1USU6_9GAMM</name>
<proteinExistence type="predicted"/>
<dbReference type="AlphaFoldDB" id="A0A5P1USU6"/>
<dbReference type="KEGG" id="asue:F2A31_09760"/>
<dbReference type="RefSeq" id="WP_150026226.1">
    <property type="nucleotide sequence ID" value="NZ_CP043909.1"/>
</dbReference>
<gene>
    <name evidence="1" type="ORF">F2A31_09760</name>
</gene>
<reference evidence="1 2" key="1">
    <citation type="submission" date="2019-09" db="EMBL/GenBank/DDBJ databases">
        <title>Acinetobacter sp. C16S1 isolated from saline soil.</title>
        <authorList>
            <person name="Xu L."/>
            <person name="Sun J.-Q."/>
        </authorList>
    </citation>
    <scope>NUCLEOTIDE SEQUENCE [LARGE SCALE GENOMIC DNA]</scope>
    <source>
        <strain evidence="1 2">C16S1</strain>
    </source>
</reference>
<protein>
    <submittedName>
        <fullName evidence="1">Uncharacterized protein</fullName>
    </submittedName>
</protein>
<evidence type="ECO:0000313" key="1">
    <source>
        <dbReference type="EMBL" id="QER39989.1"/>
    </source>
</evidence>
<accession>A0A5P1USU6</accession>
<sequence>MKIALVLLFLFSILVLGYTSYEDAQTKKRQELMKVVHEAEHSLNEIQHNPHTHLTNLKQTK</sequence>
<keyword evidence="2" id="KW-1185">Reference proteome</keyword>
<dbReference type="Proteomes" id="UP000325177">
    <property type="component" value="Chromosome"/>
</dbReference>
<organism evidence="1 2">
    <name type="scientific">Acinetobacter suaedae</name>
    <dbReference type="NCBI Taxonomy" id="2609668"/>
    <lineage>
        <taxon>Bacteria</taxon>
        <taxon>Pseudomonadati</taxon>
        <taxon>Pseudomonadota</taxon>
        <taxon>Gammaproteobacteria</taxon>
        <taxon>Moraxellales</taxon>
        <taxon>Moraxellaceae</taxon>
        <taxon>Acinetobacter</taxon>
    </lineage>
</organism>